<dbReference type="STRING" id="1156417.Y919_03925"/>
<comment type="function">
    <text evidence="12">Necessary for flagellar biosynthesis. May be involved in translocation of the flagellum.</text>
</comment>
<protein>
    <recommendedName>
        <fullName evidence="3 13">Flagellar biosynthesis protein FlhF</fullName>
    </recommendedName>
</protein>
<evidence type="ECO:0000256" key="1">
    <source>
        <dbReference type="ARBA" id="ARBA00004413"/>
    </source>
</evidence>
<dbReference type="CDD" id="cd17873">
    <property type="entry name" value="FlhF"/>
    <property type="match status" value="1"/>
</dbReference>
<evidence type="ECO:0000256" key="9">
    <source>
        <dbReference type="ARBA" id="ARBA00023134"/>
    </source>
</evidence>
<dbReference type="FunFam" id="3.40.50.300:FF:000695">
    <property type="entry name" value="Flagellar biosynthesis regulator FlhF"/>
    <property type="match status" value="1"/>
</dbReference>
<evidence type="ECO:0000256" key="5">
    <source>
        <dbReference type="ARBA" id="ARBA00022475"/>
    </source>
</evidence>
<keyword evidence="10" id="KW-0472">Membrane</keyword>
<dbReference type="InterPro" id="IPR020006">
    <property type="entry name" value="FlhF"/>
</dbReference>
<dbReference type="EMBL" id="AZTB01000013">
    <property type="protein sequence ID" value="KGG80820.1"/>
    <property type="molecule type" value="Genomic_DNA"/>
</dbReference>
<evidence type="ECO:0000256" key="11">
    <source>
        <dbReference type="ARBA" id="ARBA00023225"/>
    </source>
</evidence>
<evidence type="ECO:0000256" key="3">
    <source>
        <dbReference type="ARBA" id="ARBA00014919"/>
    </source>
</evidence>
<evidence type="ECO:0000256" key="12">
    <source>
        <dbReference type="ARBA" id="ARBA00025337"/>
    </source>
</evidence>
<gene>
    <name evidence="17" type="ORF">Y919_03925</name>
</gene>
<dbReference type="InterPro" id="IPR003593">
    <property type="entry name" value="AAA+_ATPase"/>
</dbReference>
<dbReference type="PANTHER" id="PTHR43134">
    <property type="entry name" value="SIGNAL RECOGNITION PARTICLE RECEPTOR SUBUNIT ALPHA"/>
    <property type="match status" value="1"/>
</dbReference>
<proteinExistence type="inferred from homology"/>
<evidence type="ECO:0000259" key="15">
    <source>
        <dbReference type="SMART" id="SM00382"/>
    </source>
</evidence>
<dbReference type="Gene3D" id="1.20.120.1380">
    <property type="entry name" value="Flagellar FlhF biosynthesis protein, N domain"/>
    <property type="match status" value="1"/>
</dbReference>
<dbReference type="AlphaFoldDB" id="A0A096BHZ1"/>
<keyword evidence="7" id="KW-1005">Bacterial flagellum biogenesis</keyword>
<dbReference type="SUPFAM" id="SSF52540">
    <property type="entry name" value="P-loop containing nucleoside triphosphate hydrolases"/>
    <property type="match status" value="1"/>
</dbReference>
<dbReference type="SMART" id="SM00382">
    <property type="entry name" value="AAA"/>
    <property type="match status" value="1"/>
</dbReference>
<dbReference type="GO" id="GO:0044781">
    <property type="term" value="P:bacterial-type flagellum organization"/>
    <property type="evidence" value="ECO:0007669"/>
    <property type="project" value="UniProtKB-UniRule"/>
</dbReference>
<feature type="coiled-coil region" evidence="14">
    <location>
        <begin position="76"/>
        <end position="126"/>
    </location>
</feature>
<comment type="subcellular location">
    <subcellularLocation>
        <location evidence="1">Cell membrane</location>
        <topology evidence="1">Peripheral membrane protein</topology>
        <orientation evidence="1">Cytoplasmic side</orientation>
    </subcellularLocation>
</comment>
<keyword evidence="6" id="KW-0547">Nucleotide-binding</keyword>
<dbReference type="GO" id="GO:0006614">
    <property type="term" value="P:SRP-dependent cotranslational protein targeting to membrane"/>
    <property type="evidence" value="ECO:0007669"/>
    <property type="project" value="UniProtKB-UniRule"/>
</dbReference>
<reference evidence="17 18" key="1">
    <citation type="submission" date="2013-12" db="EMBL/GenBank/DDBJ databases">
        <title>Draft genome sequence of Caloranaerobacter sp. H53214.</title>
        <authorList>
            <person name="Jiang L.J."/>
            <person name="Shao Z.Z."/>
            <person name="Long M.N."/>
        </authorList>
    </citation>
    <scope>NUCLEOTIDE SEQUENCE [LARGE SCALE GENOMIC DNA]</scope>
    <source>
        <strain evidence="17 18">H53214</strain>
    </source>
</reference>
<dbReference type="Proteomes" id="UP000029622">
    <property type="component" value="Unassembled WGS sequence"/>
</dbReference>
<dbReference type="Pfam" id="PF00448">
    <property type="entry name" value="SRP54"/>
    <property type="match status" value="1"/>
</dbReference>
<evidence type="ECO:0000259" key="16">
    <source>
        <dbReference type="SMART" id="SM00962"/>
    </source>
</evidence>
<dbReference type="SMART" id="SM00962">
    <property type="entry name" value="SRP54"/>
    <property type="match status" value="1"/>
</dbReference>
<evidence type="ECO:0000256" key="4">
    <source>
        <dbReference type="ARBA" id="ARBA00022448"/>
    </source>
</evidence>
<dbReference type="InterPro" id="IPR027417">
    <property type="entry name" value="P-loop_NTPase"/>
</dbReference>
<dbReference type="InterPro" id="IPR047040">
    <property type="entry name" value="FlhF__GTPase_dom"/>
</dbReference>
<keyword evidence="4" id="KW-0813">Transport</keyword>
<comment type="similarity">
    <text evidence="2">Belongs to the GTP-binding SRP family.</text>
</comment>
<evidence type="ECO:0000256" key="14">
    <source>
        <dbReference type="SAM" id="Coils"/>
    </source>
</evidence>
<dbReference type="GO" id="GO:0005525">
    <property type="term" value="F:GTP binding"/>
    <property type="evidence" value="ECO:0007669"/>
    <property type="project" value="UniProtKB-UniRule"/>
</dbReference>
<sequence>MKVKRYIGKTNKEIMDKIKKELGTDAVILHTRKIKQSGFFGFFKKPLIEVVAAVDESYKLKNTIDDRTNKGINYYNSSFNDEINNVQKELNKEIKELKQLMENMLINAEKKERSNLSEKLMAYKRILVKKGVEEYIADEILNKINERFNVEDKDDKSIRDIIRYHIIEYLGNPEPIDLSKPNKIIFFIGPTGVGKTTTLAKIASKICLYEKLEVGIINADTYRIGAAEQIKTYGDILSIPVNNIYDIEDIYKVMSKLKDKEIILIDTAGRNHKDNEKIEEIRNLINSVNNKEVYLVLSATSSMDTIKSIIDKYRDIQEYKIIFTKLDEVDNLGIILNTRYYSDKPLSYFTTGQNVPDDIEIADVNKLSKYLIGEL</sequence>
<feature type="domain" description="AAA+ ATPase" evidence="15">
    <location>
        <begin position="181"/>
        <end position="323"/>
    </location>
</feature>
<dbReference type="GO" id="GO:0005886">
    <property type="term" value="C:plasma membrane"/>
    <property type="evidence" value="ECO:0007669"/>
    <property type="project" value="UniProtKB-SubCell"/>
</dbReference>
<organism evidence="17 18">
    <name type="scientific">Caloranaerobacter azorensis H53214</name>
    <dbReference type="NCBI Taxonomy" id="1156417"/>
    <lineage>
        <taxon>Bacteria</taxon>
        <taxon>Bacillati</taxon>
        <taxon>Bacillota</taxon>
        <taxon>Tissierellia</taxon>
        <taxon>Tissierellales</taxon>
        <taxon>Thermohalobacteraceae</taxon>
        <taxon>Caloranaerobacter</taxon>
    </lineage>
</organism>
<evidence type="ECO:0000256" key="6">
    <source>
        <dbReference type="ARBA" id="ARBA00022741"/>
    </source>
</evidence>
<dbReference type="InterPro" id="IPR000897">
    <property type="entry name" value="SRP54_GTPase_dom"/>
</dbReference>
<keyword evidence="5" id="KW-1003">Cell membrane</keyword>
<keyword evidence="9" id="KW-0342">GTP-binding</keyword>
<dbReference type="Gene3D" id="3.40.50.300">
    <property type="entry name" value="P-loop containing nucleotide triphosphate hydrolases"/>
    <property type="match status" value="1"/>
</dbReference>
<keyword evidence="8" id="KW-0653">Protein transport</keyword>
<comment type="caution">
    <text evidence="17">The sequence shown here is derived from an EMBL/GenBank/DDBJ whole genome shotgun (WGS) entry which is preliminary data.</text>
</comment>
<name>A0A096BHZ1_9FIRM</name>
<keyword evidence="17" id="KW-0282">Flagellum</keyword>
<dbReference type="RefSeq" id="WP_035162610.1">
    <property type="nucleotide sequence ID" value="NZ_AZTB01000013.1"/>
</dbReference>
<dbReference type="GO" id="GO:0003924">
    <property type="term" value="F:GTPase activity"/>
    <property type="evidence" value="ECO:0007669"/>
    <property type="project" value="UniProtKB-UniRule"/>
</dbReference>
<feature type="domain" description="SRP54-type proteins GTP-binding" evidence="16">
    <location>
        <begin position="182"/>
        <end position="373"/>
    </location>
</feature>
<keyword evidence="11" id="KW-1006">Bacterial flagellum protein export</keyword>
<keyword evidence="17" id="KW-0966">Cell projection</keyword>
<dbReference type="NCBIfam" id="TIGR03499">
    <property type="entry name" value="FlhF"/>
    <property type="match status" value="1"/>
</dbReference>
<evidence type="ECO:0000256" key="7">
    <source>
        <dbReference type="ARBA" id="ARBA00022795"/>
    </source>
</evidence>
<evidence type="ECO:0000256" key="2">
    <source>
        <dbReference type="ARBA" id="ARBA00008531"/>
    </source>
</evidence>
<keyword evidence="14" id="KW-0175">Coiled coil</keyword>
<dbReference type="GO" id="GO:0005047">
    <property type="term" value="F:signal recognition particle binding"/>
    <property type="evidence" value="ECO:0007669"/>
    <property type="project" value="TreeGrafter"/>
</dbReference>
<dbReference type="GO" id="GO:0015031">
    <property type="term" value="P:protein transport"/>
    <property type="evidence" value="ECO:0007669"/>
    <property type="project" value="UniProtKB-KW"/>
</dbReference>
<evidence type="ECO:0000256" key="10">
    <source>
        <dbReference type="ARBA" id="ARBA00023136"/>
    </source>
</evidence>
<accession>A0A096BHZ1</accession>
<evidence type="ECO:0000313" key="17">
    <source>
        <dbReference type="EMBL" id="KGG80820.1"/>
    </source>
</evidence>
<evidence type="ECO:0000256" key="13">
    <source>
        <dbReference type="NCBIfam" id="TIGR03499"/>
    </source>
</evidence>
<dbReference type="PANTHER" id="PTHR43134:SF3">
    <property type="entry name" value="FLAGELLAR BIOSYNTHESIS PROTEIN FLHF"/>
    <property type="match status" value="1"/>
</dbReference>
<keyword evidence="17" id="KW-0969">Cilium</keyword>
<evidence type="ECO:0000313" key="18">
    <source>
        <dbReference type="Proteomes" id="UP000029622"/>
    </source>
</evidence>
<evidence type="ECO:0000256" key="8">
    <source>
        <dbReference type="ARBA" id="ARBA00022927"/>
    </source>
</evidence>